<keyword evidence="1" id="KW-1133">Transmembrane helix</keyword>
<name>A0ABN9TLD8_9DINO</name>
<dbReference type="Proteomes" id="UP001189429">
    <property type="component" value="Unassembled WGS sequence"/>
</dbReference>
<feature type="transmembrane region" description="Helical" evidence="1">
    <location>
        <begin position="124"/>
        <end position="145"/>
    </location>
</feature>
<sequence>MAKIQQLGYERAVHIMKWCLLGVVSSWSIANVYYYMPGHFERNLFARFMEMTGHVLLAIVHCVGLRAMAASAAFAIRSTSRSQKHAGAYVALTFVAVFGSFISTMVCAVFYFESDPETSRPDSAAAAFVDTIMDCFGVVMFSGLVGPARLQAMAQTAFVAINAFSDDQLQDFYLQFLDYFDEAQIKWIKCGYLRRLSAAGSIMVRCQDVPLNEVIMGSAGFPALRTHTKGRFVVSHPWLSKHHPDPDGSKLRCLVDQLDAIGAADQDGVFMDFLSTPQHNGADAELQLLEEEGSWPAPGTHPAVRSAEEDALFSKALDSMSMMYSTSSVPVIVLPMEGLCLEKPYIDRGWCYFEFCLALSFGIICNEEIHVSVKRLCREAFVQQANTVGGFRQCFGCKMFTYNGDADVVMKLFERTVNMKTRRDCQLTGHPDGI</sequence>
<keyword evidence="1" id="KW-0472">Membrane</keyword>
<keyword evidence="1" id="KW-0812">Transmembrane</keyword>
<feature type="transmembrane region" description="Helical" evidence="1">
    <location>
        <begin position="12"/>
        <end position="35"/>
    </location>
</feature>
<evidence type="ECO:0000256" key="1">
    <source>
        <dbReference type="SAM" id="Phobius"/>
    </source>
</evidence>
<organism evidence="2 3">
    <name type="scientific">Prorocentrum cordatum</name>
    <dbReference type="NCBI Taxonomy" id="2364126"/>
    <lineage>
        <taxon>Eukaryota</taxon>
        <taxon>Sar</taxon>
        <taxon>Alveolata</taxon>
        <taxon>Dinophyceae</taxon>
        <taxon>Prorocentrales</taxon>
        <taxon>Prorocentraceae</taxon>
        <taxon>Prorocentrum</taxon>
    </lineage>
</organism>
<feature type="transmembrane region" description="Helical" evidence="1">
    <location>
        <begin position="88"/>
        <end position="112"/>
    </location>
</feature>
<proteinExistence type="predicted"/>
<accession>A0ABN9TLD8</accession>
<keyword evidence="3" id="KW-1185">Reference proteome</keyword>
<reference evidence="2" key="1">
    <citation type="submission" date="2023-10" db="EMBL/GenBank/DDBJ databases">
        <authorList>
            <person name="Chen Y."/>
            <person name="Shah S."/>
            <person name="Dougan E. K."/>
            <person name="Thang M."/>
            <person name="Chan C."/>
        </authorList>
    </citation>
    <scope>NUCLEOTIDE SEQUENCE [LARGE SCALE GENOMIC DNA]</scope>
</reference>
<protein>
    <submittedName>
        <fullName evidence="2">Uncharacterized protein</fullName>
    </submittedName>
</protein>
<evidence type="ECO:0000313" key="2">
    <source>
        <dbReference type="EMBL" id="CAK0846678.1"/>
    </source>
</evidence>
<feature type="transmembrane region" description="Helical" evidence="1">
    <location>
        <begin position="55"/>
        <end position="76"/>
    </location>
</feature>
<dbReference type="EMBL" id="CAUYUJ010014838">
    <property type="protein sequence ID" value="CAK0846678.1"/>
    <property type="molecule type" value="Genomic_DNA"/>
</dbReference>
<gene>
    <name evidence="2" type="ORF">PCOR1329_LOCUS40126</name>
</gene>
<comment type="caution">
    <text evidence="2">The sequence shown here is derived from an EMBL/GenBank/DDBJ whole genome shotgun (WGS) entry which is preliminary data.</text>
</comment>
<evidence type="ECO:0000313" key="3">
    <source>
        <dbReference type="Proteomes" id="UP001189429"/>
    </source>
</evidence>